<feature type="domain" description="Glycosyltransferase 2-like" evidence="3">
    <location>
        <begin position="3"/>
        <end position="172"/>
    </location>
</feature>
<protein>
    <submittedName>
        <fullName evidence="4">Glycosyltransferase</fullName>
        <ecNumber evidence="4">2.4.-.-</ecNumber>
    </submittedName>
</protein>
<dbReference type="SUPFAM" id="SSF53448">
    <property type="entry name" value="Nucleotide-diphospho-sugar transferases"/>
    <property type="match status" value="1"/>
</dbReference>
<dbReference type="PANTHER" id="PTHR22916">
    <property type="entry name" value="GLYCOSYLTRANSFERASE"/>
    <property type="match status" value="1"/>
</dbReference>
<dbReference type="InterPro" id="IPR001173">
    <property type="entry name" value="Glyco_trans_2-like"/>
</dbReference>
<dbReference type="Pfam" id="PF00535">
    <property type="entry name" value="Glycos_transf_2"/>
    <property type="match status" value="1"/>
</dbReference>
<dbReference type="RefSeq" id="WP_311797085.1">
    <property type="nucleotide sequence ID" value="NZ_JARQAI010000011.1"/>
</dbReference>
<evidence type="ECO:0000313" key="4">
    <source>
        <dbReference type="EMBL" id="MDT2737235.1"/>
    </source>
</evidence>
<dbReference type="InterPro" id="IPR029044">
    <property type="entry name" value="Nucleotide-diphossugar_trans"/>
</dbReference>
<organism evidence="4 5">
    <name type="scientific">Enterococcus pseudoavium</name>
    <dbReference type="NCBI Taxonomy" id="44007"/>
    <lineage>
        <taxon>Bacteria</taxon>
        <taxon>Bacillati</taxon>
        <taxon>Bacillota</taxon>
        <taxon>Bacilli</taxon>
        <taxon>Lactobacillales</taxon>
        <taxon>Enterococcaceae</taxon>
        <taxon>Enterococcus</taxon>
    </lineage>
</organism>
<dbReference type="PANTHER" id="PTHR22916:SF51">
    <property type="entry name" value="GLYCOSYLTRANSFERASE EPSH-RELATED"/>
    <property type="match status" value="1"/>
</dbReference>
<evidence type="ECO:0000256" key="1">
    <source>
        <dbReference type="ARBA" id="ARBA00022676"/>
    </source>
</evidence>
<keyword evidence="1 4" id="KW-0328">Glycosyltransferase</keyword>
<proteinExistence type="predicted"/>
<reference evidence="4" key="1">
    <citation type="submission" date="2023-03" db="EMBL/GenBank/DDBJ databases">
        <authorList>
            <person name="Shen W."/>
            <person name="Cai J."/>
        </authorList>
    </citation>
    <scope>NUCLEOTIDE SEQUENCE</scope>
    <source>
        <strain evidence="4">P69-2</strain>
    </source>
</reference>
<comment type="caution">
    <text evidence="4">The sequence shown here is derived from an EMBL/GenBank/DDBJ whole genome shotgun (WGS) entry which is preliminary data.</text>
</comment>
<sequence length="325" mass="37636">MISIIVPIFNAEKTLQRCLDSIKAQTYSDLEIILVNDGSKDNSLDICKRFAKEDDRFIIITQENLGAGKARNAGLRKAKGSYIGFVDSDDLIMPDMYEVLISNLIDMKAEISAVRLSHFYDNDGNLDIKQCTSNRSKPRLLNTKQALKEVLNGTNYGTHSVTKLFKKEIFNDIYFPDSSYGEDSSLIIDLFLKANYVVFEDTIMYYYIHNGQSSTEQFFNPKMFDIINTWEKNEKKINRVFPDLDVDIHSRVCWAYFSVLDLMIKSNVENNYTETKNIIRFLKKNMMFIIMKSNLTISRKVSGIGLLFNLNLYRLFTKLKLKIRK</sequence>
<dbReference type="Gene3D" id="3.90.550.10">
    <property type="entry name" value="Spore Coat Polysaccharide Biosynthesis Protein SpsA, Chain A"/>
    <property type="match status" value="1"/>
</dbReference>
<dbReference type="AlphaFoldDB" id="A0AAE4I3D4"/>
<evidence type="ECO:0000256" key="2">
    <source>
        <dbReference type="ARBA" id="ARBA00022679"/>
    </source>
</evidence>
<name>A0AAE4I3D4_9ENTE</name>
<accession>A0AAE4I3D4</accession>
<keyword evidence="2 4" id="KW-0808">Transferase</keyword>
<dbReference type="EMBL" id="JARQAI010000011">
    <property type="protein sequence ID" value="MDT2737235.1"/>
    <property type="molecule type" value="Genomic_DNA"/>
</dbReference>
<dbReference type="GO" id="GO:0016757">
    <property type="term" value="F:glycosyltransferase activity"/>
    <property type="evidence" value="ECO:0007669"/>
    <property type="project" value="UniProtKB-KW"/>
</dbReference>
<dbReference type="EC" id="2.4.-.-" evidence="4"/>
<evidence type="ECO:0000313" key="5">
    <source>
        <dbReference type="Proteomes" id="UP001180842"/>
    </source>
</evidence>
<evidence type="ECO:0000259" key="3">
    <source>
        <dbReference type="Pfam" id="PF00535"/>
    </source>
</evidence>
<gene>
    <name evidence="4" type="ORF">P7H00_08845</name>
</gene>
<dbReference type="Proteomes" id="UP001180842">
    <property type="component" value="Unassembled WGS sequence"/>
</dbReference>
<dbReference type="CDD" id="cd00761">
    <property type="entry name" value="Glyco_tranf_GTA_type"/>
    <property type="match status" value="1"/>
</dbReference>